<dbReference type="AlphaFoldDB" id="A0A1G2V1A0"/>
<name>A0A1G2V1A0_9BACT</name>
<dbReference type="EMBL" id="MHWW01000009">
    <property type="protein sequence ID" value="OHB15405.1"/>
    <property type="molecule type" value="Genomic_DNA"/>
</dbReference>
<proteinExistence type="predicted"/>
<evidence type="ECO:0000313" key="2">
    <source>
        <dbReference type="Proteomes" id="UP000177697"/>
    </source>
</evidence>
<comment type="caution">
    <text evidence="1">The sequence shown here is derived from an EMBL/GenBank/DDBJ whole genome shotgun (WGS) entry which is preliminary data.</text>
</comment>
<evidence type="ECO:0000313" key="1">
    <source>
        <dbReference type="EMBL" id="OHB15405.1"/>
    </source>
</evidence>
<organism evidence="1 2">
    <name type="scientific">Candidatus Zambryskibacteria bacterium RIFOXYC1_FULL_39_10</name>
    <dbReference type="NCBI Taxonomy" id="1802779"/>
    <lineage>
        <taxon>Bacteria</taxon>
        <taxon>Candidatus Zambryskiibacteriota</taxon>
    </lineage>
</organism>
<sequence>MKWFWGALILGLILIFAFKNDLNNFKNNNMDSDKNNVNEVLEYKTFECQGFEFSFKFPDFKDWEFKYVEKIDDNLCVIYFNWPDDIEYEVPPAIEVKKVDLENISQTKKQNPQNISYEYIQDPSLYIDGHKFAEGDWDWLVFYGKDSNVRIARNMFGEPPFDADLFYKTIIETFDFK</sequence>
<protein>
    <submittedName>
        <fullName evidence="1">Uncharacterized protein</fullName>
    </submittedName>
</protein>
<dbReference type="Proteomes" id="UP000177697">
    <property type="component" value="Unassembled WGS sequence"/>
</dbReference>
<accession>A0A1G2V1A0</accession>
<gene>
    <name evidence="1" type="ORF">A2431_03940</name>
</gene>
<reference evidence="1 2" key="1">
    <citation type="journal article" date="2016" name="Nat. Commun.">
        <title>Thousands of microbial genomes shed light on interconnected biogeochemical processes in an aquifer system.</title>
        <authorList>
            <person name="Anantharaman K."/>
            <person name="Brown C.T."/>
            <person name="Hug L.A."/>
            <person name="Sharon I."/>
            <person name="Castelle C.J."/>
            <person name="Probst A.J."/>
            <person name="Thomas B.C."/>
            <person name="Singh A."/>
            <person name="Wilkins M.J."/>
            <person name="Karaoz U."/>
            <person name="Brodie E.L."/>
            <person name="Williams K.H."/>
            <person name="Hubbard S.S."/>
            <person name="Banfield J.F."/>
        </authorList>
    </citation>
    <scope>NUCLEOTIDE SEQUENCE [LARGE SCALE GENOMIC DNA]</scope>
</reference>